<dbReference type="Proteomes" id="UP001620626">
    <property type="component" value="Unassembled WGS sequence"/>
</dbReference>
<proteinExistence type="predicted"/>
<dbReference type="EMBL" id="JBICBT010000362">
    <property type="protein sequence ID" value="KAL3115828.1"/>
    <property type="molecule type" value="Genomic_DNA"/>
</dbReference>
<sequence length="143" mass="16448">MNAISCSATPKLDPNLTSALRGEKRGTGHSCLFDWPSSLHRREWRRRLQQAWEELQRWRRGYEREQEQINEIIRRQGAPPPPPRTDEPTVWPGNGGGGGGGGDAFMTKEIETEAILSSWAILLEKNIRMIFVYHFSFPCSLYY</sequence>
<evidence type="ECO:0000256" key="1">
    <source>
        <dbReference type="SAM" id="MobiDB-lite"/>
    </source>
</evidence>
<gene>
    <name evidence="2" type="ORF">niasHT_007128</name>
</gene>
<comment type="caution">
    <text evidence="2">The sequence shown here is derived from an EMBL/GenBank/DDBJ whole genome shotgun (WGS) entry which is preliminary data.</text>
</comment>
<evidence type="ECO:0000313" key="3">
    <source>
        <dbReference type="Proteomes" id="UP001620626"/>
    </source>
</evidence>
<accession>A0ABD2LL28</accession>
<dbReference type="AlphaFoldDB" id="A0ABD2LL28"/>
<reference evidence="2 3" key="1">
    <citation type="submission" date="2024-10" db="EMBL/GenBank/DDBJ databases">
        <authorList>
            <person name="Kim D."/>
        </authorList>
    </citation>
    <scope>NUCLEOTIDE SEQUENCE [LARGE SCALE GENOMIC DNA]</scope>
    <source>
        <strain evidence="2">BH-2024</strain>
    </source>
</reference>
<protein>
    <submittedName>
        <fullName evidence="2">Uncharacterized protein</fullName>
    </submittedName>
</protein>
<feature type="region of interest" description="Disordered" evidence="1">
    <location>
        <begin position="73"/>
        <end position="100"/>
    </location>
</feature>
<keyword evidence="3" id="KW-1185">Reference proteome</keyword>
<evidence type="ECO:0000313" key="2">
    <source>
        <dbReference type="EMBL" id="KAL3115828.1"/>
    </source>
</evidence>
<organism evidence="2 3">
    <name type="scientific">Heterodera trifolii</name>
    <dbReference type="NCBI Taxonomy" id="157864"/>
    <lineage>
        <taxon>Eukaryota</taxon>
        <taxon>Metazoa</taxon>
        <taxon>Ecdysozoa</taxon>
        <taxon>Nematoda</taxon>
        <taxon>Chromadorea</taxon>
        <taxon>Rhabditida</taxon>
        <taxon>Tylenchina</taxon>
        <taxon>Tylenchomorpha</taxon>
        <taxon>Tylenchoidea</taxon>
        <taxon>Heteroderidae</taxon>
        <taxon>Heteroderinae</taxon>
        <taxon>Heterodera</taxon>
    </lineage>
</organism>
<name>A0ABD2LL28_9BILA</name>